<accession>A0ABM0JFZ5</accession>
<feature type="domain" description="AB hydrolase-1" evidence="5">
    <location>
        <begin position="127"/>
        <end position="204"/>
    </location>
</feature>
<dbReference type="PANTHER" id="PTHR46197">
    <property type="entry name" value="PROTEIN ABHD14B-LIKE"/>
    <property type="match status" value="1"/>
</dbReference>
<dbReference type="Proteomes" id="UP000694888">
    <property type="component" value="Unplaced"/>
</dbReference>
<dbReference type="SUPFAM" id="SSF53474">
    <property type="entry name" value="alpha/beta-Hydrolases"/>
    <property type="match status" value="1"/>
</dbReference>
<evidence type="ECO:0000259" key="5">
    <source>
        <dbReference type="Pfam" id="PF00561"/>
    </source>
</evidence>
<keyword evidence="4" id="KW-0472">Membrane</keyword>
<evidence type="ECO:0000313" key="6">
    <source>
        <dbReference type="Proteomes" id="UP000694888"/>
    </source>
</evidence>
<evidence type="ECO:0000256" key="3">
    <source>
        <dbReference type="ARBA" id="ARBA00037942"/>
    </source>
</evidence>
<sequence>MGGIRPSGLHVNKPVVFGTVALIVTFVLVYKLLWSSTSVASFSAFNFGFSGSDNSGSGKNGDQGKGSNMNNRAIIVGQLDPPPELTEETKASLKLESKEVEVDLRGKKIKIHQEKVIPAKGDPTLDILLLHGASFSSANWIEIGTVYHLANWGYRAVAIDLPGKGKSPDSIDKDLYGDFVTTFINTIGMKNVVIIAPSASGNYALPYLFINPAKSTERAAGFVPIAPVGTSLYTSKFKESQLPTLILYGAKDTRGAITLNDLIGLPNHKIAHLDDAGHACYLDKPDNFHKVLYHWLKELKE</sequence>
<proteinExistence type="inferred from homology"/>
<keyword evidence="4" id="KW-0812">Transmembrane</keyword>
<evidence type="ECO:0000256" key="2">
    <source>
        <dbReference type="ARBA" id="ARBA00022490"/>
    </source>
</evidence>
<dbReference type="PANTHER" id="PTHR46197:SF3">
    <property type="entry name" value="AB HYDROLASE-1 DOMAIN-CONTAINING PROTEIN"/>
    <property type="match status" value="1"/>
</dbReference>
<keyword evidence="2" id="KW-0963">Cytoplasm</keyword>
<comment type="similarity">
    <text evidence="3">Belongs to the AB hydrolase superfamily. ABHD14 family.</text>
</comment>
<dbReference type="Gene3D" id="3.40.50.1820">
    <property type="entry name" value="alpha/beta hydrolase"/>
    <property type="match status" value="1"/>
</dbReference>
<name>A0ABM0JFZ5_APLCA</name>
<protein>
    <submittedName>
        <fullName evidence="7">Protein ABHD14B</fullName>
    </submittedName>
</protein>
<dbReference type="GeneID" id="101863492"/>
<dbReference type="InterPro" id="IPR029058">
    <property type="entry name" value="AB_hydrolase_fold"/>
</dbReference>
<reference evidence="7" key="1">
    <citation type="submission" date="2025-08" db="UniProtKB">
        <authorList>
            <consortium name="RefSeq"/>
        </authorList>
    </citation>
    <scope>IDENTIFICATION</scope>
</reference>
<dbReference type="RefSeq" id="XP_005092816.1">
    <property type="nucleotide sequence ID" value="XM_005092759.3"/>
</dbReference>
<evidence type="ECO:0000313" key="7">
    <source>
        <dbReference type="RefSeq" id="XP_005092816.1"/>
    </source>
</evidence>
<organism evidence="6 7">
    <name type="scientific">Aplysia californica</name>
    <name type="common">California sea hare</name>
    <dbReference type="NCBI Taxonomy" id="6500"/>
    <lineage>
        <taxon>Eukaryota</taxon>
        <taxon>Metazoa</taxon>
        <taxon>Spiralia</taxon>
        <taxon>Lophotrochozoa</taxon>
        <taxon>Mollusca</taxon>
        <taxon>Gastropoda</taxon>
        <taxon>Heterobranchia</taxon>
        <taxon>Euthyneura</taxon>
        <taxon>Tectipleura</taxon>
        <taxon>Aplysiida</taxon>
        <taxon>Aplysioidea</taxon>
        <taxon>Aplysiidae</taxon>
        <taxon>Aplysia</taxon>
    </lineage>
</organism>
<comment type="subcellular location">
    <subcellularLocation>
        <location evidence="1">Cytoplasm</location>
    </subcellularLocation>
</comment>
<evidence type="ECO:0000256" key="1">
    <source>
        <dbReference type="ARBA" id="ARBA00004496"/>
    </source>
</evidence>
<feature type="transmembrane region" description="Helical" evidence="4">
    <location>
        <begin position="15"/>
        <end position="33"/>
    </location>
</feature>
<keyword evidence="4" id="KW-1133">Transmembrane helix</keyword>
<gene>
    <name evidence="7" type="primary">LOC101863492</name>
</gene>
<evidence type="ECO:0000256" key="4">
    <source>
        <dbReference type="SAM" id="Phobius"/>
    </source>
</evidence>
<dbReference type="Pfam" id="PF00561">
    <property type="entry name" value="Abhydrolase_1"/>
    <property type="match status" value="1"/>
</dbReference>
<keyword evidence="6" id="KW-1185">Reference proteome</keyword>
<dbReference type="InterPro" id="IPR000073">
    <property type="entry name" value="AB_hydrolase_1"/>
</dbReference>